<feature type="domain" description="N-acetyltransferase" evidence="1">
    <location>
        <begin position="132"/>
        <end position="283"/>
    </location>
</feature>
<reference evidence="2 3" key="1">
    <citation type="journal article" date="2005" name="Int. J. Syst. Evol. Microbiol.">
        <title>Bacillus litoralis sp. nov., isolated from a tidal flat of the Yellow Sea in Korea.</title>
        <authorList>
            <person name="Yoon J.H."/>
            <person name="Oh T.K."/>
        </authorList>
    </citation>
    <scope>NUCLEOTIDE SEQUENCE [LARGE SCALE GENOMIC DNA]</scope>
    <source>
        <strain evidence="2 3">SW-211</strain>
    </source>
</reference>
<dbReference type="NCBIfam" id="TIGR03827">
    <property type="entry name" value="GNAT_ablB"/>
    <property type="match status" value="1"/>
</dbReference>
<name>A0A5C6VZM0_9BACI</name>
<comment type="caution">
    <text evidence="2">The sequence shown here is derived from an EMBL/GenBank/DDBJ whole genome shotgun (WGS) entry which is preliminary data.</text>
</comment>
<dbReference type="EMBL" id="VOQF01000006">
    <property type="protein sequence ID" value="TXC90477.1"/>
    <property type="molecule type" value="Genomic_DNA"/>
</dbReference>
<protein>
    <submittedName>
        <fullName evidence="2">Putative beta-lysine N-acetyltransferase</fullName>
    </submittedName>
</protein>
<dbReference type="SUPFAM" id="SSF55729">
    <property type="entry name" value="Acyl-CoA N-acyltransferases (Nat)"/>
    <property type="match status" value="1"/>
</dbReference>
<dbReference type="InterPro" id="IPR016181">
    <property type="entry name" value="Acyl_CoA_acyltransferase"/>
</dbReference>
<dbReference type="OrthoDB" id="9790652at2"/>
<dbReference type="GO" id="GO:0008080">
    <property type="term" value="F:N-acetyltransferase activity"/>
    <property type="evidence" value="ECO:0007669"/>
    <property type="project" value="InterPro"/>
</dbReference>
<dbReference type="InterPro" id="IPR000182">
    <property type="entry name" value="GNAT_dom"/>
</dbReference>
<organism evidence="2 3">
    <name type="scientific">Metabacillus litoralis</name>
    <dbReference type="NCBI Taxonomy" id="152268"/>
    <lineage>
        <taxon>Bacteria</taxon>
        <taxon>Bacillati</taxon>
        <taxon>Bacillota</taxon>
        <taxon>Bacilli</taxon>
        <taxon>Bacillales</taxon>
        <taxon>Bacillaceae</taxon>
        <taxon>Metabacillus</taxon>
    </lineage>
</organism>
<dbReference type="PROSITE" id="PS51186">
    <property type="entry name" value="GNAT"/>
    <property type="match status" value="1"/>
</dbReference>
<dbReference type="Pfam" id="PF00583">
    <property type="entry name" value="Acetyltransf_1"/>
    <property type="match status" value="1"/>
</dbReference>
<dbReference type="InterPro" id="IPR022525">
    <property type="entry name" value="GNAT_AblB"/>
</dbReference>
<dbReference type="CDD" id="cd04301">
    <property type="entry name" value="NAT_SF"/>
    <property type="match status" value="1"/>
</dbReference>
<dbReference type="AlphaFoldDB" id="A0A5C6VZM0"/>
<keyword evidence="3" id="KW-1185">Reference proteome</keyword>
<sequence length="285" mass="33493">MNHIAETKVIKGEDCYLEVYLDYFNERIRVDNYRGNMTSIVQKINELAELDKFTKIIFYCRQDHWKKLLPLGFELEAIIDGYFNGTDNYILTSYKKESRRESRSWIEEDQIVNQIITNQKETDKVTVAPSQYHFRKAISEDAENLAKLYKQVFAIYPTPMNDPQYIKKMICNGTIFYVVEVKSEIVSAASSEKNVIFHNAELTDCATLAEHRKYGLMKKLLLFLEGDLKNEGIYHVYSIARAQSYGMNAVFYQLNYKYNGRLTNNCYIFNELENMNVWVKDLSLR</sequence>
<gene>
    <name evidence="2" type="primary">ablB</name>
    <name evidence="2" type="ORF">FS935_11170</name>
</gene>
<dbReference type="RefSeq" id="WP_146948559.1">
    <property type="nucleotide sequence ID" value="NZ_VOQF01000006.1"/>
</dbReference>
<dbReference type="Gene3D" id="3.40.630.30">
    <property type="match status" value="1"/>
</dbReference>
<dbReference type="Proteomes" id="UP000321363">
    <property type="component" value="Unassembled WGS sequence"/>
</dbReference>
<evidence type="ECO:0000259" key="1">
    <source>
        <dbReference type="PROSITE" id="PS51186"/>
    </source>
</evidence>
<evidence type="ECO:0000313" key="3">
    <source>
        <dbReference type="Proteomes" id="UP000321363"/>
    </source>
</evidence>
<proteinExistence type="predicted"/>
<evidence type="ECO:0000313" key="2">
    <source>
        <dbReference type="EMBL" id="TXC90477.1"/>
    </source>
</evidence>
<keyword evidence="2" id="KW-0808">Transferase</keyword>
<accession>A0A5C6VZM0</accession>